<organism evidence="2 3">
    <name type="scientific">Araneus ventricosus</name>
    <name type="common">Orbweaver spider</name>
    <name type="synonym">Epeira ventricosa</name>
    <dbReference type="NCBI Taxonomy" id="182803"/>
    <lineage>
        <taxon>Eukaryota</taxon>
        <taxon>Metazoa</taxon>
        <taxon>Ecdysozoa</taxon>
        <taxon>Arthropoda</taxon>
        <taxon>Chelicerata</taxon>
        <taxon>Arachnida</taxon>
        <taxon>Araneae</taxon>
        <taxon>Araneomorphae</taxon>
        <taxon>Entelegynae</taxon>
        <taxon>Araneoidea</taxon>
        <taxon>Araneidae</taxon>
        <taxon>Araneus</taxon>
    </lineage>
</organism>
<dbReference type="AlphaFoldDB" id="A0A4Y2GYZ7"/>
<evidence type="ECO:0000313" key="2">
    <source>
        <dbReference type="EMBL" id="GBM58131.1"/>
    </source>
</evidence>
<keyword evidence="3" id="KW-1185">Reference proteome</keyword>
<dbReference type="OrthoDB" id="6437486at2759"/>
<name>A0A4Y2GYZ7_ARAVE</name>
<dbReference type="EMBL" id="BGPR01256379">
    <property type="protein sequence ID" value="GBM58131.1"/>
    <property type="molecule type" value="Genomic_DNA"/>
</dbReference>
<reference evidence="2 3" key="1">
    <citation type="journal article" date="2019" name="Sci. Rep.">
        <title>Orb-weaving spider Araneus ventricosus genome elucidates the spidroin gene catalogue.</title>
        <authorList>
            <person name="Kono N."/>
            <person name="Nakamura H."/>
            <person name="Ohtoshi R."/>
            <person name="Moran D.A.P."/>
            <person name="Shinohara A."/>
            <person name="Yoshida Y."/>
            <person name="Fujiwara M."/>
            <person name="Mori M."/>
            <person name="Tomita M."/>
            <person name="Arakawa K."/>
        </authorList>
    </citation>
    <scope>NUCLEOTIDE SEQUENCE [LARGE SCALE GENOMIC DNA]</scope>
</reference>
<feature type="domain" description="DDE-1" evidence="1">
    <location>
        <begin position="1"/>
        <end position="65"/>
    </location>
</feature>
<protein>
    <recommendedName>
        <fullName evidence="1">DDE-1 domain-containing protein</fullName>
    </recommendedName>
</protein>
<dbReference type="Pfam" id="PF03184">
    <property type="entry name" value="DDE_1"/>
    <property type="match status" value="1"/>
</dbReference>
<evidence type="ECO:0000259" key="1">
    <source>
        <dbReference type="Pfam" id="PF03184"/>
    </source>
</evidence>
<sequence length="80" mass="8899">MTTETFLKWLQHFISFTKRSAADPVSLVIDGHGSHKELDVITFAHENHAHVLTQPTSRSLLTDPLYNLSRTTTVLLVVGG</sequence>
<dbReference type="Proteomes" id="UP000499080">
    <property type="component" value="Unassembled WGS sequence"/>
</dbReference>
<dbReference type="GO" id="GO:0003676">
    <property type="term" value="F:nucleic acid binding"/>
    <property type="evidence" value="ECO:0007669"/>
    <property type="project" value="InterPro"/>
</dbReference>
<dbReference type="InterPro" id="IPR004875">
    <property type="entry name" value="DDE_SF_endonuclease_dom"/>
</dbReference>
<evidence type="ECO:0000313" key="3">
    <source>
        <dbReference type="Proteomes" id="UP000499080"/>
    </source>
</evidence>
<comment type="caution">
    <text evidence="2">The sequence shown here is derived from an EMBL/GenBank/DDBJ whole genome shotgun (WGS) entry which is preliminary data.</text>
</comment>
<accession>A0A4Y2GYZ7</accession>
<proteinExistence type="predicted"/>
<gene>
    <name evidence="2" type="ORF">AVEN_274248_1</name>
</gene>